<dbReference type="Pfam" id="PF02195">
    <property type="entry name" value="ParB_N"/>
    <property type="match status" value="1"/>
</dbReference>
<dbReference type="GO" id="GO:0003677">
    <property type="term" value="F:DNA binding"/>
    <property type="evidence" value="ECO:0007669"/>
    <property type="project" value="UniProtKB-KW"/>
</dbReference>
<dbReference type="InterPro" id="IPR050336">
    <property type="entry name" value="Chromosome_partition/occlusion"/>
</dbReference>
<protein>
    <submittedName>
        <fullName evidence="6">ParB/RepB/Spo0J family partition protein</fullName>
    </submittedName>
</protein>
<dbReference type="RefSeq" id="WP_020074578.1">
    <property type="nucleotide sequence ID" value="NZ_SVNY01000007.1"/>
</dbReference>
<keyword evidence="4" id="KW-0238">DNA-binding</keyword>
<sequence length="287" mass="31814">MKKRGGLGKGLDAIFAENDTENQNSSIALPLREIEPNRSQPRKQFDEGALAELADSISQHGILQPLLVRPLVSGGYQIVAGERRWRAARMAGLTEVPAVVREMTDQQVMQLALIENLQREDLTALEEAQGYQTLMESYGLTQEEIAKIVGKSRPAVANALRLLNLPQAVRELVAQGKLSAGHARTLLPIESAQDMLEMAQLTVKHGISVRELEKMVKKFLSHEAEAEPAPPGKKKPRYFEEVELALNTHLGRKVKVEGGKNKGILQIEFYGEEDLANLVNSLRFHTD</sequence>
<dbReference type="CDD" id="cd16393">
    <property type="entry name" value="SPO0J_N"/>
    <property type="match status" value="1"/>
</dbReference>
<dbReference type="SUPFAM" id="SSF109709">
    <property type="entry name" value="KorB DNA-binding domain-like"/>
    <property type="match status" value="1"/>
</dbReference>
<proteinExistence type="inferred from homology"/>
<dbReference type="GO" id="GO:0009295">
    <property type="term" value="C:nucleoid"/>
    <property type="evidence" value="ECO:0007669"/>
    <property type="project" value="UniProtKB-SubCell"/>
</dbReference>
<comment type="caution">
    <text evidence="6">The sequence shown here is derived from an EMBL/GenBank/DDBJ whole genome shotgun (WGS) entry which is preliminary data.</text>
</comment>
<dbReference type="GO" id="GO:0007059">
    <property type="term" value="P:chromosome segregation"/>
    <property type="evidence" value="ECO:0007669"/>
    <property type="project" value="UniProtKB-KW"/>
</dbReference>
<dbReference type="InterPro" id="IPR004437">
    <property type="entry name" value="ParB/RepB/Spo0J"/>
</dbReference>
<evidence type="ECO:0000256" key="3">
    <source>
        <dbReference type="ARBA" id="ARBA00022829"/>
    </source>
</evidence>
<dbReference type="InterPro" id="IPR036086">
    <property type="entry name" value="ParB/Sulfiredoxin_sf"/>
</dbReference>
<evidence type="ECO:0000256" key="4">
    <source>
        <dbReference type="ARBA" id="ARBA00023125"/>
    </source>
</evidence>
<evidence type="ECO:0000313" key="7">
    <source>
        <dbReference type="Proteomes" id="UP000754750"/>
    </source>
</evidence>
<dbReference type="PANTHER" id="PTHR33375">
    <property type="entry name" value="CHROMOSOME-PARTITIONING PROTEIN PARB-RELATED"/>
    <property type="match status" value="1"/>
</dbReference>
<dbReference type="NCBIfam" id="TIGR00180">
    <property type="entry name" value="parB_part"/>
    <property type="match status" value="1"/>
</dbReference>
<dbReference type="FunFam" id="1.10.10.2830:FF:000001">
    <property type="entry name" value="Chromosome partitioning protein ParB"/>
    <property type="match status" value="1"/>
</dbReference>
<dbReference type="SUPFAM" id="SSF110849">
    <property type="entry name" value="ParB/Sulfiredoxin"/>
    <property type="match status" value="1"/>
</dbReference>
<dbReference type="Pfam" id="PF17762">
    <property type="entry name" value="HTH_ParB"/>
    <property type="match status" value="1"/>
</dbReference>
<dbReference type="SMART" id="SM00470">
    <property type="entry name" value="ParB"/>
    <property type="match status" value="1"/>
</dbReference>
<evidence type="ECO:0000259" key="5">
    <source>
        <dbReference type="SMART" id="SM00470"/>
    </source>
</evidence>
<dbReference type="Proteomes" id="UP000754750">
    <property type="component" value="Unassembled WGS sequence"/>
</dbReference>
<gene>
    <name evidence="6" type="ORF">E7512_12475</name>
</gene>
<accession>A0A928KTH6</accession>
<dbReference type="PANTHER" id="PTHR33375:SF1">
    <property type="entry name" value="CHROMOSOME-PARTITIONING PROTEIN PARB-RELATED"/>
    <property type="match status" value="1"/>
</dbReference>
<dbReference type="FunFam" id="3.90.1530.30:FF:000001">
    <property type="entry name" value="Chromosome partitioning protein ParB"/>
    <property type="match status" value="1"/>
</dbReference>
<dbReference type="InterPro" id="IPR041468">
    <property type="entry name" value="HTH_ParB/Spo0J"/>
</dbReference>
<feature type="domain" description="ParB-like N-terminal" evidence="5">
    <location>
        <begin position="27"/>
        <end position="117"/>
    </location>
</feature>
<comment type="subcellular location">
    <subcellularLocation>
        <location evidence="1">Cytoplasm</location>
        <location evidence="1">Nucleoid</location>
    </subcellularLocation>
</comment>
<dbReference type="GO" id="GO:0005694">
    <property type="term" value="C:chromosome"/>
    <property type="evidence" value="ECO:0007669"/>
    <property type="project" value="TreeGrafter"/>
</dbReference>
<organism evidence="6 7">
    <name type="scientific">Faecalispora sporosphaeroides</name>
    <dbReference type="NCBI Taxonomy" id="1549"/>
    <lineage>
        <taxon>Bacteria</taxon>
        <taxon>Bacillati</taxon>
        <taxon>Bacillota</taxon>
        <taxon>Clostridia</taxon>
        <taxon>Eubacteriales</taxon>
        <taxon>Oscillospiraceae</taxon>
        <taxon>Faecalispora</taxon>
    </lineage>
</organism>
<evidence type="ECO:0000313" key="6">
    <source>
        <dbReference type="EMBL" id="MBE6834368.1"/>
    </source>
</evidence>
<name>A0A928KTH6_9FIRM</name>
<keyword evidence="3" id="KW-0159">Chromosome partition</keyword>
<dbReference type="InterPro" id="IPR003115">
    <property type="entry name" value="ParB_N"/>
</dbReference>
<dbReference type="GO" id="GO:0045881">
    <property type="term" value="P:positive regulation of sporulation resulting in formation of a cellular spore"/>
    <property type="evidence" value="ECO:0007669"/>
    <property type="project" value="TreeGrafter"/>
</dbReference>
<reference evidence="6" key="1">
    <citation type="submission" date="2019-04" db="EMBL/GenBank/DDBJ databases">
        <title>Evolution of Biomass-Degrading Anaerobic Consortia Revealed by Metagenomics.</title>
        <authorList>
            <person name="Peng X."/>
        </authorList>
    </citation>
    <scope>NUCLEOTIDE SEQUENCE</scope>
    <source>
        <strain evidence="6">SIG551</strain>
    </source>
</reference>
<comment type="similarity">
    <text evidence="2">Belongs to the ParB family.</text>
</comment>
<evidence type="ECO:0000256" key="1">
    <source>
        <dbReference type="ARBA" id="ARBA00004453"/>
    </source>
</evidence>
<dbReference type="Gene3D" id="3.90.1530.30">
    <property type="match status" value="1"/>
</dbReference>
<dbReference type="EMBL" id="SVNY01000007">
    <property type="protein sequence ID" value="MBE6834368.1"/>
    <property type="molecule type" value="Genomic_DNA"/>
</dbReference>
<dbReference type="Gene3D" id="1.10.10.2830">
    <property type="match status" value="1"/>
</dbReference>
<evidence type="ECO:0000256" key="2">
    <source>
        <dbReference type="ARBA" id="ARBA00006295"/>
    </source>
</evidence>
<dbReference type="AlphaFoldDB" id="A0A928KTH6"/>